<organism evidence="2 3">
    <name type="scientific">Helianthus annuus</name>
    <name type="common">Common sunflower</name>
    <dbReference type="NCBI Taxonomy" id="4232"/>
    <lineage>
        <taxon>Eukaryota</taxon>
        <taxon>Viridiplantae</taxon>
        <taxon>Streptophyta</taxon>
        <taxon>Embryophyta</taxon>
        <taxon>Tracheophyta</taxon>
        <taxon>Spermatophyta</taxon>
        <taxon>Magnoliopsida</taxon>
        <taxon>eudicotyledons</taxon>
        <taxon>Gunneridae</taxon>
        <taxon>Pentapetalae</taxon>
        <taxon>asterids</taxon>
        <taxon>campanulids</taxon>
        <taxon>Asterales</taxon>
        <taxon>Asteraceae</taxon>
        <taxon>Asteroideae</taxon>
        <taxon>Heliantheae alliance</taxon>
        <taxon>Heliantheae</taxon>
        <taxon>Helianthus</taxon>
    </lineage>
</organism>
<dbReference type="Gramene" id="mRNA:HanXRQr2_Chr08g0351461">
    <property type="protein sequence ID" value="CDS:HanXRQr2_Chr08g0351461.1"/>
    <property type="gene ID" value="HanXRQr2_Chr08g0351461"/>
</dbReference>
<dbReference type="PANTHER" id="PTHR33647">
    <property type="entry name" value="OS01G0793900 PROTEIN"/>
    <property type="match status" value="1"/>
</dbReference>
<sequence length="109" mass="12291">MGNCVRKDSGYQWGGDYWGSPVASPENALISRETRRKSEVAEDGESSGDRPVTEVKIKITKKQLKELLCMKEVQGLTMEQVLTQLIKGGDGVFDLHQRSWRPELRSIPE</sequence>
<protein>
    <submittedName>
        <fullName evidence="2">Uncharacterized protein</fullName>
    </submittedName>
</protein>
<evidence type="ECO:0000313" key="2">
    <source>
        <dbReference type="EMBL" id="KAF5796439.1"/>
    </source>
</evidence>
<dbReference type="Proteomes" id="UP000215914">
    <property type="component" value="Unassembled WGS sequence"/>
</dbReference>
<feature type="region of interest" description="Disordered" evidence="1">
    <location>
        <begin position="28"/>
        <end position="51"/>
    </location>
</feature>
<dbReference type="PANTHER" id="PTHR33647:SF24">
    <property type="match status" value="1"/>
</dbReference>
<evidence type="ECO:0000313" key="3">
    <source>
        <dbReference type="Proteomes" id="UP000215914"/>
    </source>
</evidence>
<comment type="caution">
    <text evidence="2">The sequence shown here is derived from an EMBL/GenBank/DDBJ whole genome shotgun (WGS) entry which is preliminary data.</text>
</comment>
<dbReference type="EMBL" id="MNCJ02000323">
    <property type="protein sequence ID" value="KAF5796439.1"/>
    <property type="molecule type" value="Genomic_DNA"/>
</dbReference>
<name>A0A9K3IHI9_HELAN</name>
<gene>
    <name evidence="2" type="ORF">HanXRQr2_Chr08g0351461</name>
</gene>
<accession>A0A9K3IHI9</accession>
<dbReference type="OrthoDB" id="610799at2759"/>
<dbReference type="AlphaFoldDB" id="A0A9K3IHI9"/>
<evidence type="ECO:0000256" key="1">
    <source>
        <dbReference type="SAM" id="MobiDB-lite"/>
    </source>
</evidence>
<reference evidence="2" key="1">
    <citation type="journal article" date="2017" name="Nature">
        <title>The sunflower genome provides insights into oil metabolism, flowering and Asterid evolution.</title>
        <authorList>
            <person name="Badouin H."/>
            <person name="Gouzy J."/>
            <person name="Grassa C.J."/>
            <person name="Murat F."/>
            <person name="Staton S.E."/>
            <person name="Cottret L."/>
            <person name="Lelandais-Briere C."/>
            <person name="Owens G.L."/>
            <person name="Carrere S."/>
            <person name="Mayjonade B."/>
            <person name="Legrand L."/>
            <person name="Gill N."/>
            <person name="Kane N.C."/>
            <person name="Bowers J.E."/>
            <person name="Hubner S."/>
            <person name="Bellec A."/>
            <person name="Berard A."/>
            <person name="Berges H."/>
            <person name="Blanchet N."/>
            <person name="Boniface M.C."/>
            <person name="Brunel D."/>
            <person name="Catrice O."/>
            <person name="Chaidir N."/>
            <person name="Claudel C."/>
            <person name="Donnadieu C."/>
            <person name="Faraut T."/>
            <person name="Fievet G."/>
            <person name="Helmstetter N."/>
            <person name="King M."/>
            <person name="Knapp S.J."/>
            <person name="Lai Z."/>
            <person name="Le Paslier M.C."/>
            <person name="Lippi Y."/>
            <person name="Lorenzon L."/>
            <person name="Mandel J.R."/>
            <person name="Marage G."/>
            <person name="Marchand G."/>
            <person name="Marquand E."/>
            <person name="Bret-Mestries E."/>
            <person name="Morien E."/>
            <person name="Nambeesan S."/>
            <person name="Nguyen T."/>
            <person name="Pegot-Espagnet P."/>
            <person name="Pouilly N."/>
            <person name="Raftis F."/>
            <person name="Sallet E."/>
            <person name="Schiex T."/>
            <person name="Thomas J."/>
            <person name="Vandecasteele C."/>
            <person name="Vares D."/>
            <person name="Vear F."/>
            <person name="Vautrin S."/>
            <person name="Crespi M."/>
            <person name="Mangin B."/>
            <person name="Burke J.M."/>
            <person name="Salse J."/>
            <person name="Munos S."/>
            <person name="Vincourt P."/>
            <person name="Rieseberg L.H."/>
            <person name="Langlade N.B."/>
        </authorList>
    </citation>
    <scope>NUCLEOTIDE SEQUENCE</scope>
    <source>
        <tissue evidence="2">Leaves</tissue>
    </source>
</reference>
<reference evidence="2" key="2">
    <citation type="submission" date="2020-06" db="EMBL/GenBank/DDBJ databases">
        <title>Helianthus annuus Genome sequencing and assembly Release 2.</title>
        <authorList>
            <person name="Gouzy J."/>
            <person name="Langlade N."/>
            <person name="Munos S."/>
        </authorList>
    </citation>
    <scope>NUCLEOTIDE SEQUENCE</scope>
    <source>
        <tissue evidence="2">Leaves</tissue>
    </source>
</reference>
<keyword evidence="3" id="KW-1185">Reference proteome</keyword>
<proteinExistence type="predicted"/>